<reference evidence="4" key="1">
    <citation type="journal article" date="2015" name="Genome Announc.">
        <title>Draft genome sequence of Talaromyces cellulolyticus strain Y-94, a source of lignocellulosic biomass-degrading enzymes.</title>
        <authorList>
            <person name="Fujii T."/>
            <person name="Koike H."/>
            <person name="Sawayama S."/>
            <person name="Yano S."/>
            <person name="Inoue H."/>
        </authorList>
    </citation>
    <scope>NUCLEOTIDE SEQUENCE [LARGE SCALE GENOMIC DNA]</scope>
    <source>
        <strain evidence="4">Y-94</strain>
    </source>
</reference>
<keyword evidence="2" id="KW-0732">Signal</keyword>
<protein>
    <submittedName>
        <fullName evidence="3">Uncharacterized protein</fullName>
    </submittedName>
</protein>
<name>A0A6V8HNQ5_TALPI</name>
<dbReference type="GO" id="GO:0008237">
    <property type="term" value="F:metallopeptidase activity"/>
    <property type="evidence" value="ECO:0007669"/>
    <property type="project" value="InterPro"/>
</dbReference>
<dbReference type="Proteomes" id="UP000053095">
    <property type="component" value="Unassembled WGS sequence"/>
</dbReference>
<evidence type="ECO:0000313" key="3">
    <source>
        <dbReference type="EMBL" id="GAM43627.1"/>
    </source>
</evidence>
<sequence>MKVLSTVAAILGILHGSNGYVLDKSCDPYKQMVIDGMSSAFDMAQAGSDTLTQLSTSGSGAVLDAQKDLVSYLFSEALTNGNIDKSSSNWGKVSNTFSAVLKYNNNQGQPQSTPSDYRSLNPDSLVVYCDYSRFTENKDCDGNEKKGYVCDTNIGISWPMNSLYSDCKSTSKLSTTSVEAWTFEFASLGVNRASEIQLCPGFLKTVQSNKVQNLKSQGRGLARGVKKLSSWLDDPFRTAMDVKYTFDATLLHEMTHAIPNAATIDSKGKNSYGWKNCVKMSASGSITNADTYSFFGLAARMILPSSGTVAQRPMSDGSVNVLPGTSSKRDDAKAKEGAFIGHRAADQDFTVTIDEEIVTLSASNATGFIVSVPSSAPVTVSRGKEYTIGTDIVSLGSSALVIDHSTLPNFPVVASTAIPQASTGIVTSSQTASVQPSPPSTLRTTLRSSSSTSAVISSSAINNFKDFIPYKSFVCRRFYGPEQRNRTYPE</sequence>
<proteinExistence type="predicted"/>
<feature type="chain" id="PRO_5027951061" evidence="2">
    <location>
        <begin position="20"/>
        <end position="490"/>
    </location>
</feature>
<gene>
    <name evidence="3" type="ORF">TCE0_060r18587</name>
</gene>
<dbReference type="AlphaFoldDB" id="A0A6V8HNQ5"/>
<organism evidence="3 4">
    <name type="scientific">Talaromyces pinophilus</name>
    <name type="common">Penicillium pinophilum</name>
    <dbReference type="NCBI Taxonomy" id="128442"/>
    <lineage>
        <taxon>Eukaryota</taxon>
        <taxon>Fungi</taxon>
        <taxon>Dikarya</taxon>
        <taxon>Ascomycota</taxon>
        <taxon>Pezizomycotina</taxon>
        <taxon>Eurotiomycetes</taxon>
        <taxon>Eurotiomycetidae</taxon>
        <taxon>Eurotiales</taxon>
        <taxon>Trichocomaceae</taxon>
        <taxon>Talaromyces</taxon>
        <taxon>Talaromyces sect. Talaromyces</taxon>
    </lineage>
</organism>
<dbReference type="InterPro" id="IPR024079">
    <property type="entry name" value="MetalloPept_cat_dom_sf"/>
</dbReference>
<feature type="signal peptide" evidence="2">
    <location>
        <begin position="1"/>
        <end position="19"/>
    </location>
</feature>
<evidence type="ECO:0000256" key="2">
    <source>
        <dbReference type="SAM" id="SignalP"/>
    </source>
</evidence>
<evidence type="ECO:0000313" key="4">
    <source>
        <dbReference type="Proteomes" id="UP000053095"/>
    </source>
</evidence>
<keyword evidence="4" id="KW-1185">Reference proteome</keyword>
<dbReference type="Gene3D" id="3.40.390.10">
    <property type="entry name" value="Collagenase (Catalytic Domain)"/>
    <property type="match status" value="1"/>
</dbReference>
<evidence type="ECO:0000256" key="1">
    <source>
        <dbReference type="SAM" id="MobiDB-lite"/>
    </source>
</evidence>
<accession>A0A6V8HNQ5</accession>
<dbReference type="SUPFAM" id="SSF55486">
    <property type="entry name" value="Metalloproteases ('zincins'), catalytic domain"/>
    <property type="match status" value="1"/>
</dbReference>
<feature type="region of interest" description="Disordered" evidence="1">
    <location>
        <begin position="427"/>
        <end position="446"/>
    </location>
</feature>
<dbReference type="EMBL" id="DF933856">
    <property type="protein sequence ID" value="GAM43627.1"/>
    <property type="molecule type" value="Genomic_DNA"/>
</dbReference>
<comment type="caution">
    <text evidence="3">The sequence shown here is derived from an EMBL/GenBank/DDBJ whole genome shotgun (WGS) entry which is preliminary data.</text>
</comment>